<gene>
    <name evidence="1" type="ORF">UFOPK3376_01518</name>
</gene>
<accession>A0A6J7EIC3</accession>
<dbReference type="EMBL" id="CAFBLP010000034">
    <property type="protein sequence ID" value="CAB4880874.1"/>
    <property type="molecule type" value="Genomic_DNA"/>
</dbReference>
<organism evidence="1">
    <name type="scientific">freshwater metagenome</name>
    <dbReference type="NCBI Taxonomy" id="449393"/>
    <lineage>
        <taxon>unclassified sequences</taxon>
        <taxon>metagenomes</taxon>
        <taxon>ecological metagenomes</taxon>
    </lineage>
</organism>
<proteinExistence type="predicted"/>
<sequence length="71" mass="6955">MLVINAGDRSISESGGTCSLIDGTTYISAGSPTGVNGVLSVDGTTANFIATARGPDDVPFTVTGGFNCLGG</sequence>
<evidence type="ECO:0000313" key="1">
    <source>
        <dbReference type="EMBL" id="CAB4880874.1"/>
    </source>
</evidence>
<reference evidence="1" key="1">
    <citation type="submission" date="2020-05" db="EMBL/GenBank/DDBJ databases">
        <authorList>
            <person name="Chiriac C."/>
            <person name="Salcher M."/>
            <person name="Ghai R."/>
            <person name="Kavagutti S V."/>
        </authorList>
    </citation>
    <scope>NUCLEOTIDE SEQUENCE</scope>
</reference>
<dbReference type="AlphaFoldDB" id="A0A6J7EIC3"/>
<protein>
    <submittedName>
        <fullName evidence="1">Unannotated protein</fullName>
    </submittedName>
</protein>
<name>A0A6J7EIC3_9ZZZZ</name>